<evidence type="ECO:0000313" key="4">
    <source>
        <dbReference type="EMBL" id="KAF9459687.1"/>
    </source>
</evidence>
<dbReference type="PANTHER" id="PTHR43539:SF26">
    <property type="entry name" value="MONOOXYGENASE, PUTATIVE-RELATED"/>
    <property type="match status" value="1"/>
</dbReference>
<evidence type="ECO:0008006" key="6">
    <source>
        <dbReference type="Google" id="ProtNLM"/>
    </source>
</evidence>
<keyword evidence="3" id="KW-0560">Oxidoreductase</keyword>
<evidence type="ECO:0000256" key="1">
    <source>
        <dbReference type="ARBA" id="ARBA00022630"/>
    </source>
</evidence>
<sequence>MSNIPEVAPPLPTLDNLNATVPEELDVRQVAKAWFAYFSAAAFSGDAQAVATLFIPDSFWRDMLSFTWDFRTFSGAPAITQFLSDRLSVARPTAFAIRDDAYLGLQRPFPDIVWINFMFDFETTAGLGSGIARLVPTANGEWKAYGVYTNLEGLKGFPEKIGALRNQSSNHGKWESDRRREIEFEGTVKPSVVVIGGGQSGLDIAARLKAFEIPTLVVEKNPRIGDNWRNRYEALCLHDPVYYDHMPYLPFPPTWPVFTPALKLANWLEHYAEALEINVWTSSTVVSAIQDASTSKWHVIIKRGDGTERAFEVKHLIFATGFGGIKGKVPSIPGMDKFKGQALHSNEHRKAEDHKGKKVVVVGACTSAHDISVDYYEHGIDVTMYQRSSTHIMSTKNGYKVMMEGHSGSYSEGSPPVEIADRFGASFPLFANIGMLQRTAKAIADLDKDILDALRNRGFRINDGILGTGVVLLVWNKAGGYYLDTGGSQLIADGKIKIKSGGEIETFTEDGLKFDDGSELKADVVVFATGLGDTRSHIEAVCGEEVSKRCLPIWGLNKEGEINGAWRNLGIKGLWYMMGNLAYCRFHSKHLALQIKAMEEGIFNGERYSLDE</sequence>
<dbReference type="InterPro" id="IPR032710">
    <property type="entry name" value="NTF2-like_dom_sf"/>
</dbReference>
<keyword evidence="2" id="KW-0274">FAD</keyword>
<reference evidence="4" key="1">
    <citation type="submission" date="2020-11" db="EMBL/GenBank/DDBJ databases">
        <authorList>
            <consortium name="DOE Joint Genome Institute"/>
            <person name="Ahrendt S."/>
            <person name="Riley R."/>
            <person name="Andreopoulos W."/>
            <person name="Labutti K."/>
            <person name="Pangilinan J."/>
            <person name="Ruiz-Duenas F.J."/>
            <person name="Barrasa J.M."/>
            <person name="Sanchez-Garcia M."/>
            <person name="Camarero S."/>
            <person name="Miyauchi S."/>
            <person name="Serrano A."/>
            <person name="Linde D."/>
            <person name="Babiker R."/>
            <person name="Drula E."/>
            <person name="Ayuso-Fernandez I."/>
            <person name="Pacheco R."/>
            <person name="Padilla G."/>
            <person name="Ferreira P."/>
            <person name="Barriuso J."/>
            <person name="Kellner H."/>
            <person name="Castanera R."/>
            <person name="Alfaro M."/>
            <person name="Ramirez L."/>
            <person name="Pisabarro A.G."/>
            <person name="Kuo A."/>
            <person name="Tritt A."/>
            <person name="Lipzen A."/>
            <person name="He G."/>
            <person name="Yan M."/>
            <person name="Ng V."/>
            <person name="Cullen D."/>
            <person name="Martin F."/>
            <person name="Rosso M.-N."/>
            <person name="Henrissat B."/>
            <person name="Hibbett D."/>
            <person name="Martinez A.T."/>
            <person name="Grigoriev I.V."/>
        </authorList>
    </citation>
    <scope>NUCLEOTIDE SEQUENCE</scope>
    <source>
        <strain evidence="4">CBS 247.69</strain>
    </source>
</reference>
<dbReference type="Proteomes" id="UP000807353">
    <property type="component" value="Unassembled WGS sequence"/>
</dbReference>
<dbReference type="Pfam" id="PF00743">
    <property type="entry name" value="FMO-like"/>
    <property type="match status" value="1"/>
</dbReference>
<keyword evidence="1" id="KW-0285">Flavoprotein</keyword>
<name>A0A9P5XZW8_9AGAR</name>
<dbReference type="InterPro" id="IPR020946">
    <property type="entry name" value="Flavin_mOase-like"/>
</dbReference>
<comment type="caution">
    <text evidence="4">The sequence shown here is derived from an EMBL/GenBank/DDBJ whole genome shotgun (WGS) entry which is preliminary data.</text>
</comment>
<dbReference type="PANTHER" id="PTHR43539">
    <property type="entry name" value="FLAVIN-BINDING MONOOXYGENASE-LIKE PROTEIN (AFU_ORTHOLOGUE AFUA_4G09220)"/>
    <property type="match status" value="1"/>
</dbReference>
<dbReference type="InterPro" id="IPR050982">
    <property type="entry name" value="Auxin_biosynth/cation_transpt"/>
</dbReference>
<dbReference type="EMBL" id="MU150312">
    <property type="protein sequence ID" value="KAF9459687.1"/>
    <property type="molecule type" value="Genomic_DNA"/>
</dbReference>
<dbReference type="GO" id="GO:0050660">
    <property type="term" value="F:flavin adenine dinucleotide binding"/>
    <property type="evidence" value="ECO:0007669"/>
    <property type="project" value="InterPro"/>
</dbReference>
<evidence type="ECO:0000256" key="3">
    <source>
        <dbReference type="ARBA" id="ARBA00023002"/>
    </source>
</evidence>
<proteinExistence type="predicted"/>
<accession>A0A9P5XZW8</accession>
<organism evidence="4 5">
    <name type="scientific">Collybia nuda</name>
    <dbReference type="NCBI Taxonomy" id="64659"/>
    <lineage>
        <taxon>Eukaryota</taxon>
        <taxon>Fungi</taxon>
        <taxon>Dikarya</taxon>
        <taxon>Basidiomycota</taxon>
        <taxon>Agaricomycotina</taxon>
        <taxon>Agaricomycetes</taxon>
        <taxon>Agaricomycetidae</taxon>
        <taxon>Agaricales</taxon>
        <taxon>Tricholomatineae</taxon>
        <taxon>Clitocybaceae</taxon>
        <taxon>Collybia</taxon>
    </lineage>
</organism>
<keyword evidence="5" id="KW-1185">Reference proteome</keyword>
<protein>
    <recommendedName>
        <fullName evidence="6">Flavin-containing monooxygenase</fullName>
    </recommendedName>
</protein>
<dbReference type="SUPFAM" id="SSF54427">
    <property type="entry name" value="NTF2-like"/>
    <property type="match status" value="1"/>
</dbReference>
<dbReference type="OrthoDB" id="74360at2759"/>
<evidence type="ECO:0000256" key="2">
    <source>
        <dbReference type="ARBA" id="ARBA00022827"/>
    </source>
</evidence>
<dbReference type="SUPFAM" id="SSF51905">
    <property type="entry name" value="FAD/NAD(P)-binding domain"/>
    <property type="match status" value="2"/>
</dbReference>
<dbReference type="InterPro" id="IPR036188">
    <property type="entry name" value="FAD/NAD-bd_sf"/>
</dbReference>
<dbReference type="Gene3D" id="3.50.50.60">
    <property type="entry name" value="FAD/NAD(P)-binding domain"/>
    <property type="match status" value="1"/>
</dbReference>
<dbReference type="GO" id="GO:0050661">
    <property type="term" value="F:NADP binding"/>
    <property type="evidence" value="ECO:0007669"/>
    <property type="project" value="InterPro"/>
</dbReference>
<dbReference type="GO" id="GO:0004499">
    <property type="term" value="F:N,N-dimethylaniline monooxygenase activity"/>
    <property type="evidence" value="ECO:0007669"/>
    <property type="project" value="InterPro"/>
</dbReference>
<evidence type="ECO:0000313" key="5">
    <source>
        <dbReference type="Proteomes" id="UP000807353"/>
    </source>
</evidence>
<dbReference type="AlphaFoldDB" id="A0A9P5XZW8"/>
<gene>
    <name evidence="4" type="ORF">BDZ94DRAFT_1171175</name>
</gene>